<accession>A0AAE1H779</accession>
<keyword evidence="3" id="KW-1185">Reference proteome</keyword>
<evidence type="ECO:0000313" key="3">
    <source>
        <dbReference type="Proteomes" id="UP001219518"/>
    </source>
</evidence>
<dbReference type="EMBL" id="JAHWGI010000466">
    <property type="protein sequence ID" value="KAK3915863.1"/>
    <property type="molecule type" value="Genomic_DNA"/>
</dbReference>
<dbReference type="Proteomes" id="UP001219518">
    <property type="component" value="Unassembled WGS sequence"/>
</dbReference>
<feature type="region of interest" description="Disordered" evidence="1">
    <location>
        <begin position="41"/>
        <end position="63"/>
    </location>
</feature>
<sequence length="63" mass="6898">MQGEPLEMPSGTAMNTLWSGGQELMRKRVTKLSMNSSHFLYDSGSWGSNSGASFQPDNAMKVK</sequence>
<feature type="compositionally biased region" description="Polar residues" evidence="1">
    <location>
        <begin position="45"/>
        <end position="56"/>
    </location>
</feature>
<evidence type="ECO:0000313" key="2">
    <source>
        <dbReference type="EMBL" id="KAK3915863.1"/>
    </source>
</evidence>
<dbReference type="AlphaFoldDB" id="A0AAE1H779"/>
<reference evidence="2" key="1">
    <citation type="submission" date="2021-07" db="EMBL/GenBank/DDBJ databases">
        <authorList>
            <person name="Catto M.A."/>
            <person name="Jacobson A."/>
            <person name="Kennedy G."/>
            <person name="Labadie P."/>
            <person name="Hunt B.G."/>
            <person name="Srinivasan R."/>
        </authorList>
    </citation>
    <scope>NUCLEOTIDE SEQUENCE</scope>
    <source>
        <strain evidence="2">PL_HMW_Pooled</strain>
        <tissue evidence="2">Head</tissue>
    </source>
</reference>
<name>A0AAE1H779_9NEOP</name>
<evidence type="ECO:0000256" key="1">
    <source>
        <dbReference type="SAM" id="MobiDB-lite"/>
    </source>
</evidence>
<organism evidence="2 3">
    <name type="scientific">Frankliniella fusca</name>
    <dbReference type="NCBI Taxonomy" id="407009"/>
    <lineage>
        <taxon>Eukaryota</taxon>
        <taxon>Metazoa</taxon>
        <taxon>Ecdysozoa</taxon>
        <taxon>Arthropoda</taxon>
        <taxon>Hexapoda</taxon>
        <taxon>Insecta</taxon>
        <taxon>Pterygota</taxon>
        <taxon>Neoptera</taxon>
        <taxon>Paraneoptera</taxon>
        <taxon>Thysanoptera</taxon>
        <taxon>Terebrantia</taxon>
        <taxon>Thripoidea</taxon>
        <taxon>Thripidae</taxon>
        <taxon>Frankliniella</taxon>
    </lineage>
</organism>
<proteinExistence type="predicted"/>
<gene>
    <name evidence="2" type="ORF">KUF71_006006</name>
</gene>
<reference evidence="2" key="2">
    <citation type="journal article" date="2023" name="BMC Genomics">
        <title>Pest status, molecular evolution, and epigenetic factors derived from the genome assembly of Frankliniella fusca, a thysanopteran phytovirus vector.</title>
        <authorList>
            <person name="Catto M.A."/>
            <person name="Labadie P.E."/>
            <person name="Jacobson A.L."/>
            <person name="Kennedy G.G."/>
            <person name="Srinivasan R."/>
            <person name="Hunt B.G."/>
        </authorList>
    </citation>
    <scope>NUCLEOTIDE SEQUENCE</scope>
    <source>
        <strain evidence="2">PL_HMW_Pooled</strain>
    </source>
</reference>
<comment type="caution">
    <text evidence="2">The sequence shown here is derived from an EMBL/GenBank/DDBJ whole genome shotgun (WGS) entry which is preliminary data.</text>
</comment>
<protein>
    <submittedName>
        <fullName evidence="2">Polyprotein</fullName>
    </submittedName>
</protein>